<dbReference type="HAMAP" id="MF_02065">
    <property type="entry name" value="MltG"/>
    <property type="match status" value="1"/>
</dbReference>
<dbReference type="HOGENOM" id="CLU_025574_4_0_11"/>
<reference evidence="9 10" key="1">
    <citation type="submission" date="2012-09" db="EMBL/GenBank/DDBJ databases">
        <title>The Genome Sequence of Actinobaculum massiliae ACS-171-V-COL2.</title>
        <authorList>
            <consortium name="The Broad Institute Genome Sequencing Platform"/>
            <person name="Earl A."/>
            <person name="Ward D."/>
            <person name="Feldgarden M."/>
            <person name="Gevers D."/>
            <person name="Saerens B."/>
            <person name="Vaneechoutte M."/>
            <person name="Walker B."/>
            <person name="Young S.K."/>
            <person name="Zeng Q."/>
            <person name="Gargeya S."/>
            <person name="Fitzgerald M."/>
            <person name="Haas B."/>
            <person name="Abouelleil A."/>
            <person name="Alvarado L."/>
            <person name="Arachchi H.M."/>
            <person name="Berlin A."/>
            <person name="Chapman S.B."/>
            <person name="Goldberg J."/>
            <person name="Griggs A."/>
            <person name="Gujja S."/>
            <person name="Hansen M."/>
            <person name="Howarth C."/>
            <person name="Imamovic A."/>
            <person name="Larimer J."/>
            <person name="McCowen C."/>
            <person name="Montmayeur A."/>
            <person name="Murphy C."/>
            <person name="Neiman D."/>
            <person name="Pearson M."/>
            <person name="Priest M."/>
            <person name="Roberts A."/>
            <person name="Saif S."/>
            <person name="Shea T."/>
            <person name="Sisk P."/>
            <person name="Sykes S."/>
            <person name="Wortman J."/>
            <person name="Nusbaum C."/>
            <person name="Birren B."/>
        </authorList>
    </citation>
    <scope>NUCLEOTIDE SEQUENCE [LARGE SCALE GENOMIC DNA]</scope>
    <source>
        <strain evidence="10">ACS-171-V-Col2</strain>
    </source>
</reference>
<dbReference type="GO" id="GO:0071555">
    <property type="term" value="P:cell wall organization"/>
    <property type="evidence" value="ECO:0007669"/>
    <property type="project" value="UniProtKB-KW"/>
</dbReference>
<protein>
    <recommendedName>
        <fullName evidence="7">Endolytic murein transglycosylase</fullName>
        <ecNumber evidence="7">4.2.2.29</ecNumber>
    </recommendedName>
    <alternativeName>
        <fullName evidence="7">Peptidoglycan lytic transglycosylase</fullName>
    </alternativeName>
    <alternativeName>
        <fullName evidence="7">Peptidoglycan polymerization terminase</fullName>
    </alternativeName>
</protein>
<dbReference type="EMBL" id="AGWL01000008">
    <property type="protein sequence ID" value="EKU94659.1"/>
    <property type="molecule type" value="Genomic_DNA"/>
</dbReference>
<feature type="site" description="Important for catalytic activity" evidence="7">
    <location>
        <position position="254"/>
    </location>
</feature>
<dbReference type="PANTHER" id="PTHR30518">
    <property type="entry name" value="ENDOLYTIC MUREIN TRANSGLYCOSYLASE"/>
    <property type="match status" value="1"/>
</dbReference>
<dbReference type="PANTHER" id="PTHR30518:SF2">
    <property type="entry name" value="ENDOLYTIC MUREIN TRANSGLYCOSYLASE"/>
    <property type="match status" value="1"/>
</dbReference>
<evidence type="ECO:0000256" key="3">
    <source>
        <dbReference type="ARBA" id="ARBA00022989"/>
    </source>
</evidence>
<evidence type="ECO:0000256" key="8">
    <source>
        <dbReference type="SAM" id="MobiDB-lite"/>
    </source>
</evidence>
<comment type="function">
    <text evidence="7">Functions as a peptidoglycan terminase that cleaves nascent peptidoglycan strands endolytically to terminate their elongation.</text>
</comment>
<evidence type="ECO:0000256" key="1">
    <source>
        <dbReference type="ARBA" id="ARBA00022475"/>
    </source>
</evidence>
<evidence type="ECO:0000313" key="10">
    <source>
        <dbReference type="Proteomes" id="UP000009888"/>
    </source>
</evidence>
<dbReference type="GO" id="GO:0009252">
    <property type="term" value="P:peptidoglycan biosynthetic process"/>
    <property type="evidence" value="ECO:0007669"/>
    <property type="project" value="UniProtKB-UniRule"/>
</dbReference>
<dbReference type="Gene3D" id="3.30.1490.480">
    <property type="entry name" value="Endolytic murein transglycosylase"/>
    <property type="match status" value="1"/>
</dbReference>
<sequence length="384" mass="41782">MSDVFDDFGENSRSRARTSSRRNRRASERARLRRRRQLTTAVITFFLVVILTAAAVVLGGKLFSGGGSVSDYEGTGTGSIQVVIPENATGTDMARILTESGVIASEKPFIDAFRKDERATGIQPGAYELHQKMSANAALLALLDPSNIATIKVTIPEAWTKDQVTARLVNLMGYSEDEVRAAMQNGDAIGLPAQAEGNIEGWMAPATYSFDPDTSVQDALSQMVAKQVRTLESQKIPADQWKDVLTKASIIEREAISAADYPKVARVIENRLADKTGEVLGKLQMDSTVLYGVGKTGGIPTASDLANDNPYNTYIHAGLTPTPIGQPRPEAIAAAYQPAEGDWLYFTTVNLETGETKFTANYEDQQRFKAELDAWIAAHPDYLK</sequence>
<keyword evidence="5 7" id="KW-0456">Lyase</keyword>
<dbReference type="Proteomes" id="UP000009888">
    <property type="component" value="Unassembled WGS sequence"/>
</dbReference>
<comment type="caution">
    <text evidence="9">The sequence shown here is derived from an EMBL/GenBank/DDBJ whole genome shotgun (WGS) entry which is preliminary data.</text>
</comment>
<feature type="region of interest" description="Disordered" evidence="8">
    <location>
        <begin position="1"/>
        <end position="31"/>
    </location>
</feature>
<dbReference type="InterPro" id="IPR003770">
    <property type="entry name" value="MLTG-like"/>
</dbReference>
<evidence type="ECO:0000313" key="9">
    <source>
        <dbReference type="EMBL" id="EKU94659.1"/>
    </source>
</evidence>
<dbReference type="EC" id="4.2.2.29" evidence="7"/>
<dbReference type="GO" id="GO:0008932">
    <property type="term" value="F:lytic endotransglycosylase activity"/>
    <property type="evidence" value="ECO:0007669"/>
    <property type="project" value="UniProtKB-UniRule"/>
</dbReference>
<dbReference type="Pfam" id="PF02618">
    <property type="entry name" value="YceG"/>
    <property type="match status" value="1"/>
</dbReference>
<keyword evidence="6 7" id="KW-0961">Cell wall biogenesis/degradation</keyword>
<keyword evidence="10" id="KW-1185">Reference proteome</keyword>
<dbReference type="STRING" id="202789.GCA_001457435_00498"/>
<keyword evidence="1 7" id="KW-1003">Cell membrane</keyword>
<keyword evidence="2 7" id="KW-0812">Transmembrane</keyword>
<name>K9EBL7_9ACTO</name>
<evidence type="ECO:0000256" key="6">
    <source>
        <dbReference type="ARBA" id="ARBA00023316"/>
    </source>
</evidence>
<feature type="transmembrane region" description="Helical" evidence="7">
    <location>
        <begin position="38"/>
        <end position="60"/>
    </location>
</feature>
<comment type="subcellular location">
    <subcellularLocation>
        <location evidence="7">Cell membrane</location>
        <topology evidence="7">Single-pass membrane protein</topology>
    </subcellularLocation>
</comment>
<dbReference type="AlphaFoldDB" id="K9EBL7"/>
<feature type="compositionally biased region" description="Basic residues" evidence="8">
    <location>
        <begin position="14"/>
        <end position="24"/>
    </location>
</feature>
<dbReference type="NCBIfam" id="TIGR00247">
    <property type="entry name" value="endolytic transglycosylase MltG"/>
    <property type="match status" value="1"/>
</dbReference>
<dbReference type="GO" id="GO:0005886">
    <property type="term" value="C:plasma membrane"/>
    <property type="evidence" value="ECO:0007669"/>
    <property type="project" value="UniProtKB-SubCell"/>
</dbReference>
<comment type="catalytic activity">
    <reaction evidence="7">
        <text>a peptidoglycan chain = a peptidoglycan chain with N-acetyl-1,6-anhydromuramyl-[peptide] at the reducing end + a peptidoglycan chain with N-acetylglucosamine at the non-reducing end.</text>
        <dbReference type="EC" id="4.2.2.29"/>
    </reaction>
</comment>
<dbReference type="PATRIC" id="fig|883066.3.peg.1668"/>
<evidence type="ECO:0000256" key="7">
    <source>
        <dbReference type="HAMAP-Rule" id="MF_02065"/>
    </source>
</evidence>
<dbReference type="eggNOG" id="COG1559">
    <property type="taxonomic scope" value="Bacteria"/>
</dbReference>
<evidence type="ECO:0000256" key="5">
    <source>
        <dbReference type="ARBA" id="ARBA00023239"/>
    </source>
</evidence>
<accession>K9EBL7</accession>
<evidence type="ECO:0000256" key="4">
    <source>
        <dbReference type="ARBA" id="ARBA00023136"/>
    </source>
</evidence>
<gene>
    <name evidence="7" type="primary">mltG</name>
    <name evidence="9" type="ORF">HMPREF9233_01606</name>
</gene>
<keyword evidence="3 7" id="KW-1133">Transmembrane helix</keyword>
<proteinExistence type="inferred from homology"/>
<evidence type="ECO:0000256" key="2">
    <source>
        <dbReference type="ARBA" id="ARBA00022692"/>
    </source>
</evidence>
<dbReference type="RefSeq" id="WP_007001811.1">
    <property type="nucleotide sequence ID" value="NZ_JH992956.1"/>
</dbReference>
<keyword evidence="4 7" id="KW-0472">Membrane</keyword>
<comment type="similarity">
    <text evidence="7">Belongs to the transglycosylase MltG family.</text>
</comment>
<organism evidence="9 10">
    <name type="scientific">Actinobaculum massiliense ACS-171-V-Col2</name>
    <dbReference type="NCBI Taxonomy" id="883066"/>
    <lineage>
        <taxon>Bacteria</taxon>
        <taxon>Bacillati</taxon>
        <taxon>Actinomycetota</taxon>
        <taxon>Actinomycetes</taxon>
        <taxon>Actinomycetales</taxon>
        <taxon>Actinomycetaceae</taxon>
        <taxon>Actinobaculum</taxon>
    </lineage>
</organism>